<dbReference type="PANTHER" id="PTHR15615:SF108">
    <property type="entry name" value="PROTEIN CNPPD1"/>
    <property type="match status" value="1"/>
</dbReference>
<gene>
    <name evidence="4" type="ORF">QN277_021864</name>
</gene>
<keyword evidence="2" id="KW-0132">Cell division</keyword>
<evidence type="ECO:0008006" key="6">
    <source>
        <dbReference type="Google" id="ProtNLM"/>
    </source>
</evidence>
<name>A0AAE1MTI1_9FABA</name>
<reference evidence="4" key="1">
    <citation type="submission" date="2023-10" db="EMBL/GenBank/DDBJ databases">
        <title>Chromosome-level genome of the transformable northern wattle, Acacia crassicarpa.</title>
        <authorList>
            <person name="Massaro I."/>
            <person name="Sinha N.R."/>
            <person name="Poethig S."/>
            <person name="Leichty A.R."/>
        </authorList>
    </citation>
    <scope>NUCLEOTIDE SEQUENCE</scope>
    <source>
        <strain evidence="4">Acra3RX</strain>
        <tissue evidence="4">Leaf</tissue>
    </source>
</reference>
<dbReference type="PANTHER" id="PTHR15615">
    <property type="match status" value="1"/>
</dbReference>
<protein>
    <recommendedName>
        <fullName evidence="6">Cyclin</fullName>
    </recommendedName>
</protein>
<dbReference type="Pfam" id="PF08613">
    <property type="entry name" value="Cyclin"/>
    <property type="match status" value="1"/>
</dbReference>
<dbReference type="InterPro" id="IPR013922">
    <property type="entry name" value="Cyclin_PHO80-like"/>
</dbReference>
<keyword evidence="3" id="KW-0131">Cell cycle</keyword>
<dbReference type="EMBL" id="JAWXYG010000005">
    <property type="protein sequence ID" value="KAK4273473.1"/>
    <property type="molecule type" value="Genomic_DNA"/>
</dbReference>
<dbReference type="Proteomes" id="UP001293593">
    <property type="component" value="Unassembled WGS sequence"/>
</dbReference>
<evidence type="ECO:0000256" key="3">
    <source>
        <dbReference type="ARBA" id="ARBA00023306"/>
    </source>
</evidence>
<evidence type="ECO:0000313" key="4">
    <source>
        <dbReference type="EMBL" id="KAK4273473.1"/>
    </source>
</evidence>
<dbReference type="Gene3D" id="1.10.472.10">
    <property type="entry name" value="Cyclin-like"/>
    <property type="match status" value="1"/>
</dbReference>
<proteinExistence type="inferred from homology"/>
<dbReference type="InterPro" id="IPR036915">
    <property type="entry name" value="Cyclin-like_sf"/>
</dbReference>
<accession>A0AAE1MTI1</accession>
<evidence type="ECO:0000313" key="5">
    <source>
        <dbReference type="Proteomes" id="UP001293593"/>
    </source>
</evidence>
<dbReference type="GO" id="GO:0051301">
    <property type="term" value="P:cell division"/>
    <property type="evidence" value="ECO:0007669"/>
    <property type="project" value="UniProtKB-KW"/>
</dbReference>
<sequence length="236" mass="27461">MLLPLKESSADYAHKHNRETPQSILRPFSGNSSQNHMQITFVFKGMGMRTEAYKSLELDAYESWSNSNTPRVVQNLSCVLEGWIQRNEKHRRSTKRESITMFHGTKAPNMSVRQYMERIYKYTRCSPCCFVIAQIYMDRYFERQGGYLTSFNVHRLLITTVTVAAKFIDDGYSNGHYARVGGVSTAEMNRMELELLFSLDFRLFVTTELFCSYCESLYQPVLQHYHTRPIAKKGPL</sequence>
<comment type="caution">
    <text evidence="4">The sequence shown here is derived from an EMBL/GenBank/DDBJ whole genome shotgun (WGS) entry which is preliminary data.</text>
</comment>
<evidence type="ECO:0000256" key="1">
    <source>
        <dbReference type="ARBA" id="ARBA00007215"/>
    </source>
</evidence>
<comment type="similarity">
    <text evidence="1">Belongs to the cyclin family. Cyclin U/P subfamily.</text>
</comment>
<dbReference type="GO" id="GO:0019901">
    <property type="term" value="F:protein kinase binding"/>
    <property type="evidence" value="ECO:0007669"/>
    <property type="project" value="InterPro"/>
</dbReference>
<keyword evidence="5" id="KW-1185">Reference proteome</keyword>
<organism evidence="4 5">
    <name type="scientific">Acacia crassicarpa</name>
    <name type="common">northern wattle</name>
    <dbReference type="NCBI Taxonomy" id="499986"/>
    <lineage>
        <taxon>Eukaryota</taxon>
        <taxon>Viridiplantae</taxon>
        <taxon>Streptophyta</taxon>
        <taxon>Embryophyta</taxon>
        <taxon>Tracheophyta</taxon>
        <taxon>Spermatophyta</taxon>
        <taxon>Magnoliopsida</taxon>
        <taxon>eudicotyledons</taxon>
        <taxon>Gunneridae</taxon>
        <taxon>Pentapetalae</taxon>
        <taxon>rosids</taxon>
        <taxon>fabids</taxon>
        <taxon>Fabales</taxon>
        <taxon>Fabaceae</taxon>
        <taxon>Caesalpinioideae</taxon>
        <taxon>mimosoid clade</taxon>
        <taxon>Acacieae</taxon>
        <taxon>Acacia</taxon>
    </lineage>
</organism>
<dbReference type="AlphaFoldDB" id="A0AAE1MTI1"/>
<dbReference type="SUPFAM" id="SSF47954">
    <property type="entry name" value="Cyclin-like"/>
    <property type="match status" value="1"/>
</dbReference>
<evidence type="ECO:0000256" key="2">
    <source>
        <dbReference type="ARBA" id="ARBA00022618"/>
    </source>
</evidence>